<evidence type="ECO:0000256" key="1">
    <source>
        <dbReference type="SAM" id="MobiDB-lite"/>
    </source>
</evidence>
<keyword evidence="2" id="KW-1185">Reference proteome</keyword>
<evidence type="ECO:0000313" key="2">
    <source>
        <dbReference type="Proteomes" id="UP000095282"/>
    </source>
</evidence>
<feature type="region of interest" description="Disordered" evidence="1">
    <location>
        <begin position="59"/>
        <end position="86"/>
    </location>
</feature>
<dbReference type="STRING" id="1561998.A0A1I7UFF6"/>
<feature type="region of interest" description="Disordered" evidence="1">
    <location>
        <begin position="1"/>
        <end position="29"/>
    </location>
</feature>
<accession>A0A1I7UFF6</accession>
<feature type="compositionally biased region" description="Polar residues" evidence="1">
    <location>
        <begin position="1"/>
        <end position="19"/>
    </location>
</feature>
<organism evidence="2 3">
    <name type="scientific">Caenorhabditis tropicalis</name>
    <dbReference type="NCBI Taxonomy" id="1561998"/>
    <lineage>
        <taxon>Eukaryota</taxon>
        <taxon>Metazoa</taxon>
        <taxon>Ecdysozoa</taxon>
        <taxon>Nematoda</taxon>
        <taxon>Chromadorea</taxon>
        <taxon>Rhabditida</taxon>
        <taxon>Rhabditina</taxon>
        <taxon>Rhabditomorpha</taxon>
        <taxon>Rhabditoidea</taxon>
        <taxon>Rhabditidae</taxon>
        <taxon>Peloderinae</taxon>
        <taxon>Caenorhabditis</taxon>
    </lineage>
</organism>
<sequence length="175" mass="20279">MSQHSKISTPLTPINNSIDSEVIPPESVPIKKEEEVKEENHMDFQMMINEYLKELIGRSGVDANPPTENQKPVNKSPLSRSVRSQNWSSIDQSTIRNVDLVHDGKVMSIPERIQCHLCHEGIMVLTVRKAYNRKVLKQYPAYRCGRKRCQTFRSIFKHFHMMKEVTNNQQTTKSE</sequence>
<feature type="compositionally biased region" description="Polar residues" evidence="1">
    <location>
        <begin position="66"/>
        <end position="86"/>
    </location>
</feature>
<name>A0A1I7UFF6_9PELO</name>
<dbReference type="AlphaFoldDB" id="A0A1I7UFF6"/>
<dbReference type="WBParaSite" id="Csp11.Scaffold629.g8779.t1">
    <property type="protein sequence ID" value="Csp11.Scaffold629.g8779.t1"/>
    <property type="gene ID" value="Csp11.Scaffold629.g8779"/>
</dbReference>
<dbReference type="Proteomes" id="UP000095282">
    <property type="component" value="Unplaced"/>
</dbReference>
<reference evidence="3" key="1">
    <citation type="submission" date="2016-11" db="UniProtKB">
        <authorList>
            <consortium name="WormBaseParasite"/>
        </authorList>
    </citation>
    <scope>IDENTIFICATION</scope>
</reference>
<evidence type="ECO:0000313" key="3">
    <source>
        <dbReference type="WBParaSite" id="Csp11.Scaffold629.g8779.t1"/>
    </source>
</evidence>
<proteinExistence type="predicted"/>
<protein>
    <submittedName>
        <fullName evidence="3">C2H2-type domain-containing protein</fullName>
    </submittedName>
</protein>